<comment type="similarity">
    <text evidence="1">Belongs to the NAPRTase family.</text>
</comment>
<name>A0A3E1NL04_9BACT</name>
<dbReference type="EMBL" id="QTJU01000002">
    <property type="protein sequence ID" value="RFM28571.1"/>
    <property type="molecule type" value="Genomic_DNA"/>
</dbReference>
<dbReference type="InterPro" id="IPR041529">
    <property type="entry name" value="DUF5598"/>
</dbReference>
<feature type="binding site" evidence="9">
    <location>
        <begin position="296"/>
        <end position="298"/>
    </location>
    <ligand>
        <name>beta-nicotinamide D-ribonucleotide</name>
        <dbReference type="ChEBI" id="CHEBI:14649"/>
    </ligand>
</feature>
<evidence type="ECO:0000256" key="6">
    <source>
        <dbReference type="ARBA" id="ARBA00035024"/>
    </source>
</evidence>
<keyword evidence="4 12" id="KW-0808">Transferase</keyword>
<accession>A0A3E1NL04</accession>
<keyword evidence="12" id="KW-0436">Ligase</keyword>
<dbReference type="NCBIfam" id="NF006629">
    <property type="entry name" value="PRK09198.1"/>
    <property type="match status" value="1"/>
</dbReference>
<keyword evidence="13" id="KW-1185">Reference proteome</keyword>
<dbReference type="Gene3D" id="3.20.20.70">
    <property type="entry name" value="Aldolase class I"/>
    <property type="match status" value="1"/>
</dbReference>
<organism evidence="12 13">
    <name type="scientific">Deminuibacter soli</name>
    <dbReference type="NCBI Taxonomy" id="2291815"/>
    <lineage>
        <taxon>Bacteria</taxon>
        <taxon>Pseudomonadati</taxon>
        <taxon>Bacteroidota</taxon>
        <taxon>Chitinophagia</taxon>
        <taxon>Chitinophagales</taxon>
        <taxon>Chitinophagaceae</taxon>
        <taxon>Deminuibacter</taxon>
    </lineage>
</organism>
<keyword evidence="3 12" id="KW-0328">Glycosyltransferase</keyword>
<dbReference type="GO" id="GO:0047280">
    <property type="term" value="F:nicotinamide phosphoribosyltransferase activity"/>
    <property type="evidence" value="ECO:0007669"/>
    <property type="project" value="UniProtKB-EC"/>
</dbReference>
<feature type="binding site" evidence="9">
    <location>
        <position position="377"/>
    </location>
    <ligand>
        <name>beta-nicotinamide D-ribonucleotide</name>
        <dbReference type="ChEBI" id="CHEBI:14649"/>
    </ligand>
</feature>
<evidence type="ECO:0000256" key="1">
    <source>
        <dbReference type="ARBA" id="ARBA00010897"/>
    </source>
</evidence>
<dbReference type="OrthoDB" id="394882at2"/>
<evidence type="ECO:0000256" key="4">
    <source>
        <dbReference type="ARBA" id="ARBA00022679"/>
    </source>
</evidence>
<dbReference type="InterPro" id="IPR016471">
    <property type="entry name" value="Nicotinamide_PRibTrfase"/>
</dbReference>
<comment type="catalytic activity">
    <reaction evidence="8">
        <text>beta-nicotinamide D-ribonucleotide + diphosphate = 5-phospho-alpha-D-ribose 1-diphosphate + nicotinamide + H(+)</text>
        <dbReference type="Rhea" id="RHEA:16149"/>
        <dbReference type="ChEBI" id="CHEBI:14649"/>
        <dbReference type="ChEBI" id="CHEBI:15378"/>
        <dbReference type="ChEBI" id="CHEBI:17154"/>
        <dbReference type="ChEBI" id="CHEBI:33019"/>
        <dbReference type="ChEBI" id="CHEBI:58017"/>
        <dbReference type="EC" id="2.4.2.12"/>
    </reaction>
    <physiologicalReaction direction="right-to-left" evidence="8">
        <dbReference type="Rhea" id="RHEA:16151"/>
    </physiologicalReaction>
</comment>
<gene>
    <name evidence="12" type="ORF">DXN05_07170</name>
</gene>
<evidence type="ECO:0000256" key="5">
    <source>
        <dbReference type="ARBA" id="ARBA00035007"/>
    </source>
</evidence>
<dbReference type="PANTHER" id="PTHR43816:SF1">
    <property type="entry name" value="NICOTINAMIDE PHOSPHORIBOSYLTRANSFERASE"/>
    <property type="match status" value="1"/>
</dbReference>
<dbReference type="AlphaFoldDB" id="A0A3E1NL04"/>
<evidence type="ECO:0000256" key="7">
    <source>
        <dbReference type="ARBA" id="ARBA00035036"/>
    </source>
</evidence>
<dbReference type="PANTHER" id="PTHR43816">
    <property type="entry name" value="NICOTINAMIDE PHOSPHORIBOSYLTRANSFERASE"/>
    <property type="match status" value="1"/>
</dbReference>
<feature type="domain" description="Nicotinate/nicotinamide phosphoribosyltransferase" evidence="10">
    <location>
        <begin position="178"/>
        <end position="414"/>
    </location>
</feature>
<dbReference type="Proteomes" id="UP000261284">
    <property type="component" value="Unassembled WGS sequence"/>
</dbReference>
<dbReference type="GO" id="GO:0009435">
    <property type="term" value="P:NAD+ biosynthetic process"/>
    <property type="evidence" value="ECO:0007669"/>
    <property type="project" value="InterPro"/>
</dbReference>
<evidence type="ECO:0000256" key="2">
    <source>
        <dbReference type="ARBA" id="ARBA00022642"/>
    </source>
</evidence>
<dbReference type="Pfam" id="PF04095">
    <property type="entry name" value="NAPRTase"/>
    <property type="match status" value="1"/>
</dbReference>
<evidence type="ECO:0000313" key="13">
    <source>
        <dbReference type="Proteomes" id="UP000261284"/>
    </source>
</evidence>
<feature type="binding site" evidence="9">
    <location>
        <position position="234"/>
    </location>
    <ligand>
        <name>diphosphate</name>
        <dbReference type="ChEBI" id="CHEBI:33019"/>
    </ligand>
</feature>
<proteinExistence type="inferred from homology"/>
<feature type="binding site" evidence="9">
    <location>
        <position position="207"/>
    </location>
    <ligand>
        <name>beta-nicotinamide D-ribonucleotide</name>
        <dbReference type="ChEBI" id="CHEBI:14649"/>
    </ligand>
</feature>
<reference evidence="12 13" key="1">
    <citation type="submission" date="2018-08" db="EMBL/GenBank/DDBJ databases">
        <title>Chitinophagaceae sp. K23C18032701, a novel bacterium isolated from forest soil.</title>
        <authorList>
            <person name="Wang C."/>
        </authorList>
    </citation>
    <scope>NUCLEOTIDE SEQUENCE [LARGE SCALE GENOMIC DNA]</scope>
    <source>
        <strain evidence="12 13">K23C18032701</strain>
    </source>
</reference>
<feature type="domain" description="Nicotinamide phosphoribosyltransferase N-terminal" evidence="11">
    <location>
        <begin position="5"/>
        <end position="102"/>
    </location>
</feature>
<feature type="binding site" evidence="9">
    <location>
        <position position="296"/>
    </location>
    <ligand>
        <name>diphosphate</name>
        <dbReference type="ChEBI" id="CHEBI:33019"/>
    </ligand>
</feature>
<comment type="caution">
    <text evidence="12">The sequence shown here is derived from an EMBL/GenBank/DDBJ whole genome shotgun (WGS) entry which is preliminary data.</text>
</comment>
<protein>
    <recommendedName>
        <fullName evidence="7">Nicotinamide phosphoribosyltransferase</fullName>
        <ecNumber evidence="6">2.4.2.12</ecNumber>
    </recommendedName>
</protein>
<feature type="binding site" evidence="9">
    <location>
        <position position="369"/>
    </location>
    <ligand>
        <name>beta-nicotinamide D-ribonucleotide</name>
        <dbReference type="ChEBI" id="CHEBI:14649"/>
    </ligand>
</feature>
<evidence type="ECO:0000259" key="10">
    <source>
        <dbReference type="Pfam" id="PF04095"/>
    </source>
</evidence>
<comment type="pathway">
    <text evidence="5">Cofactor biosynthesis; NAD(+) biosynthesis; nicotinamide D-ribonucleotide from 5-phospho-alpha-D-ribose 1-diphosphate and nicotinamide: step 1/1.</text>
</comment>
<dbReference type="InterPro" id="IPR013785">
    <property type="entry name" value="Aldolase_TIM"/>
</dbReference>
<evidence type="ECO:0000256" key="9">
    <source>
        <dbReference type="PIRSR" id="PIRSR005943-1"/>
    </source>
</evidence>
<keyword evidence="2" id="KW-0662">Pyridine nucleotide biosynthesis</keyword>
<dbReference type="GO" id="GO:0016874">
    <property type="term" value="F:ligase activity"/>
    <property type="evidence" value="ECO:0007669"/>
    <property type="project" value="UniProtKB-KW"/>
</dbReference>
<dbReference type="InterPro" id="IPR036068">
    <property type="entry name" value="Nicotinate_pribotase-like_C"/>
</dbReference>
<dbReference type="RefSeq" id="WP_116846561.1">
    <property type="nucleotide sequence ID" value="NZ_QTJU01000002.1"/>
</dbReference>
<evidence type="ECO:0000256" key="3">
    <source>
        <dbReference type="ARBA" id="ARBA00022676"/>
    </source>
</evidence>
<dbReference type="SUPFAM" id="SSF51690">
    <property type="entry name" value="Nicotinate/Quinolinate PRTase C-terminal domain-like"/>
    <property type="match status" value="1"/>
</dbReference>
<feature type="binding site" evidence="9">
    <location>
        <begin position="338"/>
        <end position="339"/>
    </location>
    <ligand>
        <name>beta-nicotinamide D-ribonucleotide</name>
        <dbReference type="ChEBI" id="CHEBI:14649"/>
    </ligand>
</feature>
<dbReference type="InterPro" id="IPR041525">
    <property type="entry name" value="N/Namide_PRibTrfase"/>
</dbReference>
<dbReference type="Pfam" id="PF18127">
    <property type="entry name" value="NAMPT_N"/>
    <property type="match status" value="1"/>
</dbReference>
<evidence type="ECO:0000259" key="11">
    <source>
        <dbReference type="Pfam" id="PF18127"/>
    </source>
</evidence>
<evidence type="ECO:0000256" key="8">
    <source>
        <dbReference type="ARBA" id="ARBA00047835"/>
    </source>
</evidence>
<feature type="binding site" evidence="9">
    <location>
        <position position="184"/>
    </location>
    <ligand>
        <name>diphosphate</name>
        <dbReference type="ChEBI" id="CHEBI:33019"/>
    </ligand>
</feature>
<dbReference type="EC" id="2.4.2.12" evidence="6"/>
<sequence length="484" mass="53837">MGNTNIILLADAYKYSHHKFYYPGTTCIYAYLESRGGQFPETVFFGLQYIIKKYFTGVVFTKEIIDEAETLLQGIFGRTDVFDRSKFDYIVEKHGGRLPVRIRAVKEGSVVPVSNVLLTIENTDPNCYWLTNFLETVLMQVWYPATVATLSYQIRKIVTLYYEETASAGATAGIDYVLNDFGFRGASSCESAALGGMSHLLSFKGSDTVLAAAYAKEYYQASVPPATSVPATEHSIMTLLGEEGELEMFRHVLQAYPTGVISVVSDSYDIFRACSEYWGTELKELILNRQGTLVIRPDSGDPVYTVLRVLSILFNHFGYTINDKGYRVLPPQVRVIQGDGINLDTIRLLFSALKLNGISIENIILGMGGALLQKVDRDTQRYAIKCAYAEVDGKKINVQKHPLEIDSKGQLVTSFKTSKAGRLQLVKTTGGFKTIPEGEAGEYVNELETVFENGELLRNQDFDSIKAALLSTIVPAENNVQYVK</sequence>
<dbReference type="PIRSF" id="PIRSF005943">
    <property type="entry name" value="NMPRT"/>
    <property type="match status" value="1"/>
</dbReference>
<evidence type="ECO:0000313" key="12">
    <source>
        <dbReference type="EMBL" id="RFM28571.1"/>
    </source>
</evidence>